<accession>A0A3L6PRA2</accession>
<feature type="region of interest" description="Disordered" evidence="1">
    <location>
        <begin position="126"/>
        <end position="169"/>
    </location>
</feature>
<feature type="region of interest" description="Disordered" evidence="1">
    <location>
        <begin position="1"/>
        <end position="24"/>
    </location>
</feature>
<dbReference type="Proteomes" id="UP000275267">
    <property type="component" value="Unassembled WGS sequence"/>
</dbReference>
<evidence type="ECO:0000313" key="3">
    <source>
        <dbReference type="Proteomes" id="UP000275267"/>
    </source>
</evidence>
<dbReference type="EMBL" id="PQIB02000016">
    <property type="protein sequence ID" value="RLM62291.1"/>
    <property type="molecule type" value="Genomic_DNA"/>
</dbReference>
<organism evidence="2 3">
    <name type="scientific">Panicum miliaceum</name>
    <name type="common">Proso millet</name>
    <name type="synonym">Broomcorn millet</name>
    <dbReference type="NCBI Taxonomy" id="4540"/>
    <lineage>
        <taxon>Eukaryota</taxon>
        <taxon>Viridiplantae</taxon>
        <taxon>Streptophyta</taxon>
        <taxon>Embryophyta</taxon>
        <taxon>Tracheophyta</taxon>
        <taxon>Spermatophyta</taxon>
        <taxon>Magnoliopsida</taxon>
        <taxon>Liliopsida</taxon>
        <taxon>Poales</taxon>
        <taxon>Poaceae</taxon>
        <taxon>PACMAD clade</taxon>
        <taxon>Panicoideae</taxon>
        <taxon>Panicodae</taxon>
        <taxon>Paniceae</taxon>
        <taxon>Panicinae</taxon>
        <taxon>Panicum</taxon>
        <taxon>Panicum sect. Panicum</taxon>
    </lineage>
</organism>
<gene>
    <name evidence="2" type="ORF">C2845_PM14G21540</name>
</gene>
<feature type="compositionally biased region" description="Pro residues" evidence="1">
    <location>
        <begin position="145"/>
        <end position="154"/>
    </location>
</feature>
<name>A0A3L6PRA2_PANMI</name>
<keyword evidence="3" id="KW-1185">Reference proteome</keyword>
<dbReference type="OrthoDB" id="666116at2759"/>
<evidence type="ECO:0000313" key="2">
    <source>
        <dbReference type="EMBL" id="RLM62291.1"/>
    </source>
</evidence>
<reference evidence="3" key="1">
    <citation type="journal article" date="2019" name="Nat. Commun.">
        <title>The genome of broomcorn millet.</title>
        <authorList>
            <person name="Zou C."/>
            <person name="Miki D."/>
            <person name="Li D."/>
            <person name="Tang Q."/>
            <person name="Xiao L."/>
            <person name="Rajput S."/>
            <person name="Deng P."/>
            <person name="Jia W."/>
            <person name="Huang R."/>
            <person name="Zhang M."/>
            <person name="Sun Y."/>
            <person name="Hu J."/>
            <person name="Fu X."/>
            <person name="Schnable P.S."/>
            <person name="Li F."/>
            <person name="Zhang H."/>
            <person name="Feng B."/>
            <person name="Zhu X."/>
            <person name="Liu R."/>
            <person name="Schnable J.C."/>
            <person name="Zhu J.-K."/>
            <person name="Zhang H."/>
        </authorList>
    </citation>
    <scope>NUCLEOTIDE SEQUENCE [LARGE SCALE GENOMIC DNA]</scope>
</reference>
<evidence type="ECO:0008006" key="4">
    <source>
        <dbReference type="Google" id="ProtNLM"/>
    </source>
</evidence>
<sequence>MANRRRGRSPPATASTSRDPVAAAPSLNFPPDLLREIARRLTSLQEFFALRALCRAALPVTPPNLASQAPLLLVPDAAAASHALLDIRRGFLRFRLTRSHLTGETADIHSLGCRVAVDLRGRCQPPEPLLRPPTLRRSRRRLAPSEPPAMPPGEPQVARGISRRPLSPP</sequence>
<proteinExistence type="predicted"/>
<protein>
    <recommendedName>
        <fullName evidence="4">F-box domain-containing protein</fullName>
    </recommendedName>
</protein>
<evidence type="ECO:0000256" key="1">
    <source>
        <dbReference type="SAM" id="MobiDB-lite"/>
    </source>
</evidence>
<dbReference type="AlphaFoldDB" id="A0A3L6PRA2"/>
<comment type="caution">
    <text evidence="2">The sequence shown here is derived from an EMBL/GenBank/DDBJ whole genome shotgun (WGS) entry which is preliminary data.</text>
</comment>